<name>A0A2W5NMQ6_9SPHN</name>
<comment type="caution">
    <text evidence="1">The sequence shown here is derived from an EMBL/GenBank/DDBJ whole genome shotgun (WGS) entry which is preliminary data.</text>
</comment>
<accession>A0A2W5NMQ6</accession>
<dbReference type="EMBL" id="QFPX01000008">
    <property type="protein sequence ID" value="PZQ54696.1"/>
    <property type="molecule type" value="Genomic_DNA"/>
</dbReference>
<evidence type="ECO:0000313" key="2">
    <source>
        <dbReference type="Proteomes" id="UP000249082"/>
    </source>
</evidence>
<evidence type="ECO:0000313" key="1">
    <source>
        <dbReference type="EMBL" id="PZQ54696.1"/>
    </source>
</evidence>
<reference evidence="1 2" key="1">
    <citation type="submission" date="2017-08" db="EMBL/GenBank/DDBJ databases">
        <title>Infants hospitalized years apart are colonized by the same room-sourced microbial strains.</title>
        <authorList>
            <person name="Brooks B."/>
            <person name="Olm M.R."/>
            <person name="Firek B.A."/>
            <person name="Baker R."/>
            <person name="Thomas B.C."/>
            <person name="Morowitz M.J."/>
            <person name="Banfield J.F."/>
        </authorList>
    </citation>
    <scope>NUCLEOTIDE SEQUENCE [LARGE SCALE GENOMIC DNA]</scope>
    <source>
        <strain evidence="1">S2_005_002_R2_33</strain>
    </source>
</reference>
<organism evidence="1 2">
    <name type="scientific">Novosphingobium pentaromativorans</name>
    <dbReference type="NCBI Taxonomy" id="205844"/>
    <lineage>
        <taxon>Bacteria</taxon>
        <taxon>Pseudomonadati</taxon>
        <taxon>Pseudomonadota</taxon>
        <taxon>Alphaproteobacteria</taxon>
        <taxon>Sphingomonadales</taxon>
        <taxon>Sphingomonadaceae</taxon>
        <taxon>Novosphingobium</taxon>
    </lineage>
</organism>
<protein>
    <submittedName>
        <fullName evidence="1">Uncharacterized protein</fullName>
    </submittedName>
</protein>
<sequence length="411" mass="45800">MAFGDGTDDAALKTAWDTFCEQLKHAGMSAFKDANPANPLQRADAFRFLTQNLGQAFDLALETRDPAFPQIHRFTTPTMKLGGDLADFTYRQAWISGDHVYRLSGRRGTARWLNVTVQGPRPDKIPGTDWPSLHEPFGDIPEANLFGHQIEADADGRFEVIIGGPPQEKNWLPTTPGSRKLFIREAFDAFGETPTTLSIERIGMATPRPLPSPTRMTEAMGWAGNFVTGLMRDWPEHAWLTSRGVCDPASLNMFPADKAANDASDAKRGRMAAHMVWHLEPDEALIVEMDWHPGFWLFGMGGALMGSMDFLHRPVSYTPARTKVDDDSVVRLILAHQDPGLHNWLDTQGCSDGNLTYRNLMSQQPATFRTHLVKAADLPEHLLPTTAKVTPDERAALLLERYRAIKLRFGL</sequence>
<gene>
    <name evidence="1" type="ORF">DI555_11740</name>
</gene>
<dbReference type="AlphaFoldDB" id="A0A2W5NMQ6"/>
<proteinExistence type="predicted"/>
<dbReference type="Proteomes" id="UP000249082">
    <property type="component" value="Unassembled WGS sequence"/>
</dbReference>